<dbReference type="PANTHER" id="PTHR24201">
    <property type="entry name" value="ANK_REP_REGION DOMAIN-CONTAINING PROTEIN"/>
    <property type="match status" value="1"/>
</dbReference>
<reference evidence="5" key="1">
    <citation type="submission" date="2023-01" db="EMBL/GenBank/DDBJ databases">
        <title>Genome assembly of the deep-sea coral Lophelia pertusa.</title>
        <authorList>
            <person name="Herrera S."/>
            <person name="Cordes E."/>
        </authorList>
    </citation>
    <scope>NUCLEOTIDE SEQUENCE</scope>
    <source>
        <strain evidence="5">USNM1676648</strain>
        <tissue evidence="5">Polyp</tissue>
    </source>
</reference>
<dbReference type="EMBL" id="MU827329">
    <property type="protein sequence ID" value="KAJ7355024.1"/>
    <property type="molecule type" value="Genomic_DNA"/>
</dbReference>
<dbReference type="Proteomes" id="UP001163046">
    <property type="component" value="Unassembled WGS sequence"/>
</dbReference>
<keyword evidence="2 3" id="KW-0040">ANK repeat</keyword>
<gene>
    <name evidence="5" type="primary">ANKRD42_1</name>
    <name evidence="5" type="ORF">OS493_028691</name>
</gene>
<evidence type="ECO:0000256" key="2">
    <source>
        <dbReference type="ARBA" id="ARBA00023043"/>
    </source>
</evidence>
<feature type="region of interest" description="Disordered" evidence="4">
    <location>
        <begin position="181"/>
        <end position="203"/>
    </location>
</feature>
<organism evidence="5 6">
    <name type="scientific">Desmophyllum pertusum</name>
    <dbReference type="NCBI Taxonomy" id="174260"/>
    <lineage>
        <taxon>Eukaryota</taxon>
        <taxon>Metazoa</taxon>
        <taxon>Cnidaria</taxon>
        <taxon>Anthozoa</taxon>
        <taxon>Hexacorallia</taxon>
        <taxon>Scleractinia</taxon>
        <taxon>Caryophylliina</taxon>
        <taxon>Caryophylliidae</taxon>
        <taxon>Desmophyllum</taxon>
    </lineage>
</organism>
<feature type="compositionally biased region" description="Polar residues" evidence="4">
    <location>
        <begin position="302"/>
        <end position="318"/>
    </location>
</feature>
<dbReference type="OrthoDB" id="163438at2759"/>
<protein>
    <submittedName>
        <fullName evidence="5">Ankyrin repeat domain-containing protein 42</fullName>
        <ecNumber evidence="5">2.7.4.10</ecNumber>
    </submittedName>
</protein>
<dbReference type="SUPFAM" id="SSF48403">
    <property type="entry name" value="Ankyrin repeat"/>
    <property type="match status" value="1"/>
</dbReference>
<dbReference type="InterPro" id="IPR036770">
    <property type="entry name" value="Ankyrin_rpt-contain_sf"/>
</dbReference>
<keyword evidence="6" id="KW-1185">Reference proteome</keyword>
<dbReference type="PROSITE" id="PS50088">
    <property type="entry name" value="ANK_REPEAT"/>
    <property type="match status" value="1"/>
</dbReference>
<dbReference type="Gene3D" id="1.25.40.20">
    <property type="entry name" value="Ankyrin repeat-containing domain"/>
    <property type="match status" value="1"/>
</dbReference>
<dbReference type="EC" id="2.7.4.10" evidence="5"/>
<evidence type="ECO:0000313" key="6">
    <source>
        <dbReference type="Proteomes" id="UP001163046"/>
    </source>
</evidence>
<evidence type="ECO:0000256" key="4">
    <source>
        <dbReference type="SAM" id="MobiDB-lite"/>
    </source>
</evidence>
<dbReference type="PROSITE" id="PS50297">
    <property type="entry name" value="ANK_REP_REGION"/>
    <property type="match status" value="1"/>
</dbReference>
<dbReference type="AlphaFoldDB" id="A0A9W9YK94"/>
<accession>A0A9W9YK94</accession>
<dbReference type="InterPro" id="IPR002110">
    <property type="entry name" value="Ankyrin_rpt"/>
</dbReference>
<sequence length="354" mass="40098">MRVIRALPDNNNNTRTHLPCLNSQPPDCEFTNHCILCFQLIIHTSMLLTWSLVSLDLAFPAHVAAYNGDLAQLKMLIETGVVSVNERDDKGSTPAHKAAGNGHVQVLQWLVENGTNLRIVNSAGETPKDVARRFGRLGCIAILGGDSDDEENLVDEGAEDFKPSEPQSKAEARAFPFLLYDDRDPEGNDPPSLPLETSAERVQETKEKRLEDAQGRAKRKIDELAHLLDVAKMNYRQLGGVLDEDQKKHEEERESARVIRELEAQLEYEREKREKLEAQMDKLRAQIHTLTLQLEDERSRHMTTSDFQRSSTTTQQTALRRKKKKNKRLDTTTSGIFVRRGVSSPRTIHCLDKD</sequence>
<feature type="repeat" description="ANK" evidence="3">
    <location>
        <begin position="90"/>
        <end position="122"/>
    </location>
</feature>
<comment type="caution">
    <text evidence="5">The sequence shown here is derived from an EMBL/GenBank/DDBJ whole genome shotgun (WGS) entry which is preliminary data.</text>
</comment>
<keyword evidence="5" id="KW-0808">Transferase</keyword>
<dbReference type="InterPro" id="IPR050776">
    <property type="entry name" value="Ank_Repeat/CDKN_Inhibitor"/>
</dbReference>
<keyword evidence="1" id="KW-0677">Repeat</keyword>
<evidence type="ECO:0000313" key="5">
    <source>
        <dbReference type="EMBL" id="KAJ7355024.1"/>
    </source>
</evidence>
<name>A0A9W9YK94_9CNID</name>
<evidence type="ECO:0000256" key="3">
    <source>
        <dbReference type="PROSITE-ProRule" id="PRU00023"/>
    </source>
</evidence>
<dbReference type="SMART" id="SM00248">
    <property type="entry name" value="ANK"/>
    <property type="match status" value="2"/>
</dbReference>
<evidence type="ECO:0000256" key="1">
    <source>
        <dbReference type="ARBA" id="ARBA00022737"/>
    </source>
</evidence>
<dbReference type="GO" id="GO:0046899">
    <property type="term" value="F:nucleoside triphosphate adenylate kinase activity"/>
    <property type="evidence" value="ECO:0007669"/>
    <property type="project" value="UniProtKB-EC"/>
</dbReference>
<dbReference type="Pfam" id="PF13637">
    <property type="entry name" value="Ank_4"/>
    <property type="match status" value="1"/>
</dbReference>
<feature type="region of interest" description="Disordered" evidence="4">
    <location>
        <begin position="296"/>
        <end position="336"/>
    </location>
</feature>
<proteinExistence type="predicted"/>
<dbReference type="PANTHER" id="PTHR24201:SF15">
    <property type="entry name" value="ANKYRIN REPEAT DOMAIN-CONTAINING PROTEIN 66"/>
    <property type="match status" value="1"/>
</dbReference>